<feature type="compositionally biased region" description="Polar residues" evidence="1">
    <location>
        <begin position="109"/>
        <end position="121"/>
    </location>
</feature>
<feature type="compositionally biased region" description="Low complexity" evidence="1">
    <location>
        <begin position="89"/>
        <end position="107"/>
    </location>
</feature>
<evidence type="ECO:0000313" key="3">
    <source>
        <dbReference type="Proteomes" id="UP001148614"/>
    </source>
</evidence>
<keyword evidence="3" id="KW-1185">Reference proteome</keyword>
<feature type="compositionally biased region" description="Polar residues" evidence="1">
    <location>
        <begin position="71"/>
        <end position="88"/>
    </location>
</feature>
<gene>
    <name evidence="2" type="ORF">NPX13_g10478</name>
</gene>
<dbReference type="Proteomes" id="UP001148614">
    <property type="component" value="Unassembled WGS sequence"/>
</dbReference>
<organism evidence="2 3">
    <name type="scientific">Xylaria arbuscula</name>
    <dbReference type="NCBI Taxonomy" id="114810"/>
    <lineage>
        <taxon>Eukaryota</taxon>
        <taxon>Fungi</taxon>
        <taxon>Dikarya</taxon>
        <taxon>Ascomycota</taxon>
        <taxon>Pezizomycotina</taxon>
        <taxon>Sordariomycetes</taxon>
        <taxon>Xylariomycetidae</taxon>
        <taxon>Xylariales</taxon>
        <taxon>Xylariaceae</taxon>
        <taxon>Xylaria</taxon>
    </lineage>
</organism>
<comment type="caution">
    <text evidence="2">The sequence shown here is derived from an EMBL/GenBank/DDBJ whole genome shotgun (WGS) entry which is preliminary data.</text>
</comment>
<reference evidence="2" key="1">
    <citation type="submission" date="2022-07" db="EMBL/GenBank/DDBJ databases">
        <title>Genome Sequence of Xylaria arbuscula.</title>
        <authorList>
            <person name="Buettner E."/>
        </authorList>
    </citation>
    <scope>NUCLEOTIDE SEQUENCE</scope>
    <source>
        <strain evidence="2">VT107</strain>
    </source>
</reference>
<feature type="region of interest" description="Disordered" evidence="1">
    <location>
        <begin position="71"/>
        <end position="152"/>
    </location>
</feature>
<dbReference type="EMBL" id="JANPWZ010002975">
    <property type="protein sequence ID" value="KAJ3554931.1"/>
    <property type="molecule type" value="Genomic_DNA"/>
</dbReference>
<proteinExistence type="predicted"/>
<protein>
    <submittedName>
        <fullName evidence="2">Uncharacterized protein</fullName>
    </submittedName>
</protein>
<evidence type="ECO:0000256" key="1">
    <source>
        <dbReference type="SAM" id="MobiDB-lite"/>
    </source>
</evidence>
<name>A0A9W8N4N2_9PEZI</name>
<evidence type="ECO:0000313" key="2">
    <source>
        <dbReference type="EMBL" id="KAJ3554931.1"/>
    </source>
</evidence>
<dbReference type="AlphaFoldDB" id="A0A9W8N4N2"/>
<accession>A0A9W8N4N2</accession>
<sequence length="152" mass="16354">MTMADREESDQPRKRIAVAVSSHERHLKDGGFPYSLEAARLGHQGAGPMSPLASMPPYAYDVGAADGLTSYRPSTYSYNDTGSTKHYYSTTQPWSSTSPAPAPSCQAIASHTTPDGRSTPTQKHRRIPHTPSPIAQPLAATAKASPYRPCRA</sequence>